<dbReference type="EMBL" id="JBBWWR010000014">
    <property type="protein sequence ID" value="KAK8953031.1"/>
    <property type="molecule type" value="Genomic_DNA"/>
</dbReference>
<dbReference type="Proteomes" id="UP001412067">
    <property type="component" value="Unassembled WGS sequence"/>
</dbReference>
<accession>A0ABR2LXT0</accession>
<sequence length="58" mass="6723">MVEEYGQIGRRAAYLRRPVHTWSPLAPEILTHPIPTGFKLPNIESYDGTDELETQWLK</sequence>
<protein>
    <submittedName>
        <fullName evidence="1">Uncharacterized protein</fullName>
    </submittedName>
</protein>
<reference evidence="1 2" key="1">
    <citation type="journal article" date="2022" name="Nat. Plants">
        <title>Genomes of leafy and leafless Platanthera orchids illuminate the evolution of mycoheterotrophy.</title>
        <authorList>
            <person name="Li M.H."/>
            <person name="Liu K.W."/>
            <person name="Li Z."/>
            <person name="Lu H.C."/>
            <person name="Ye Q.L."/>
            <person name="Zhang D."/>
            <person name="Wang J.Y."/>
            <person name="Li Y.F."/>
            <person name="Zhong Z.M."/>
            <person name="Liu X."/>
            <person name="Yu X."/>
            <person name="Liu D.K."/>
            <person name="Tu X.D."/>
            <person name="Liu B."/>
            <person name="Hao Y."/>
            <person name="Liao X.Y."/>
            <person name="Jiang Y.T."/>
            <person name="Sun W.H."/>
            <person name="Chen J."/>
            <person name="Chen Y.Q."/>
            <person name="Ai Y."/>
            <person name="Zhai J.W."/>
            <person name="Wu S.S."/>
            <person name="Zhou Z."/>
            <person name="Hsiao Y.Y."/>
            <person name="Wu W.L."/>
            <person name="Chen Y.Y."/>
            <person name="Lin Y.F."/>
            <person name="Hsu J.L."/>
            <person name="Li C.Y."/>
            <person name="Wang Z.W."/>
            <person name="Zhao X."/>
            <person name="Zhong W.Y."/>
            <person name="Ma X.K."/>
            <person name="Ma L."/>
            <person name="Huang J."/>
            <person name="Chen G.Z."/>
            <person name="Huang M.Z."/>
            <person name="Huang L."/>
            <person name="Peng D.H."/>
            <person name="Luo Y.B."/>
            <person name="Zou S.Q."/>
            <person name="Chen S.P."/>
            <person name="Lan S."/>
            <person name="Tsai W.C."/>
            <person name="Van de Peer Y."/>
            <person name="Liu Z.J."/>
        </authorList>
    </citation>
    <scope>NUCLEOTIDE SEQUENCE [LARGE SCALE GENOMIC DNA]</scope>
    <source>
        <strain evidence="1">Lor288</strain>
    </source>
</reference>
<evidence type="ECO:0000313" key="1">
    <source>
        <dbReference type="EMBL" id="KAK8953031.1"/>
    </source>
</evidence>
<evidence type="ECO:0000313" key="2">
    <source>
        <dbReference type="Proteomes" id="UP001412067"/>
    </source>
</evidence>
<gene>
    <name evidence="1" type="ORF">KSP40_PGU007143</name>
</gene>
<comment type="caution">
    <text evidence="1">The sequence shown here is derived from an EMBL/GenBank/DDBJ whole genome shotgun (WGS) entry which is preliminary data.</text>
</comment>
<organism evidence="1 2">
    <name type="scientific">Platanthera guangdongensis</name>
    <dbReference type="NCBI Taxonomy" id="2320717"/>
    <lineage>
        <taxon>Eukaryota</taxon>
        <taxon>Viridiplantae</taxon>
        <taxon>Streptophyta</taxon>
        <taxon>Embryophyta</taxon>
        <taxon>Tracheophyta</taxon>
        <taxon>Spermatophyta</taxon>
        <taxon>Magnoliopsida</taxon>
        <taxon>Liliopsida</taxon>
        <taxon>Asparagales</taxon>
        <taxon>Orchidaceae</taxon>
        <taxon>Orchidoideae</taxon>
        <taxon>Orchideae</taxon>
        <taxon>Orchidinae</taxon>
        <taxon>Platanthera</taxon>
    </lineage>
</organism>
<name>A0ABR2LXT0_9ASPA</name>
<proteinExistence type="predicted"/>
<keyword evidence="2" id="KW-1185">Reference proteome</keyword>